<keyword evidence="9 10" id="KW-0472">Membrane</keyword>
<evidence type="ECO:0000256" key="3">
    <source>
        <dbReference type="ARBA" id="ARBA00021539"/>
    </source>
</evidence>
<dbReference type="GO" id="GO:0015628">
    <property type="term" value="P:protein secretion by the type II secretion system"/>
    <property type="evidence" value="ECO:0007669"/>
    <property type="project" value="InterPro"/>
</dbReference>
<dbReference type="NCBIfam" id="TIGR02532">
    <property type="entry name" value="IV_pilin_GFxxxE"/>
    <property type="match status" value="1"/>
</dbReference>
<comment type="subcellular location">
    <subcellularLocation>
        <location evidence="1">Cell inner membrane</location>
        <topology evidence="1">Single-pass membrane protein</topology>
    </subcellularLocation>
</comment>
<dbReference type="Proteomes" id="UP000546701">
    <property type="component" value="Unassembled WGS sequence"/>
</dbReference>
<evidence type="ECO:0000256" key="5">
    <source>
        <dbReference type="ARBA" id="ARBA00022481"/>
    </source>
</evidence>
<proteinExistence type="inferred from homology"/>
<comment type="similarity">
    <text evidence="2">Belongs to the GSP J family.</text>
</comment>
<dbReference type="InterPro" id="IPR051621">
    <property type="entry name" value="T2SS_protein_J"/>
</dbReference>
<evidence type="ECO:0000256" key="4">
    <source>
        <dbReference type="ARBA" id="ARBA00022475"/>
    </source>
</evidence>
<sequence length="206" mass="21520">MTPVRGLEVRAGEQGFTLIELIVSLALFGLIAVAGLALVENVLGVQAQTDGRLERLGDLQRAMFVVTSDLEQVSEGGIAGSAGGVAFRRHAQANGGYGAPVSYTLAAGALTRTLMPVVPGEAIRSQRLLGGVSAVRWRYRDGAAGWRDSWPPAEPDRQTDWPDAIDVTLTLTPGKGRPAGTVRRIVALPVPIVKPKPAGVPGSVPA</sequence>
<evidence type="ECO:0000256" key="2">
    <source>
        <dbReference type="ARBA" id="ARBA00011084"/>
    </source>
</evidence>
<dbReference type="Pfam" id="PF07963">
    <property type="entry name" value="N_methyl"/>
    <property type="match status" value="1"/>
</dbReference>
<accession>A0A7W9BPM8</accession>
<name>A0A7W9BPM8_9SPHN</name>
<dbReference type="GO" id="GO:0015627">
    <property type="term" value="C:type II protein secretion system complex"/>
    <property type="evidence" value="ECO:0007669"/>
    <property type="project" value="InterPro"/>
</dbReference>
<evidence type="ECO:0000313" key="11">
    <source>
        <dbReference type="EMBL" id="MBB5727659.1"/>
    </source>
</evidence>
<feature type="transmembrane region" description="Helical" evidence="10">
    <location>
        <begin position="21"/>
        <end position="39"/>
    </location>
</feature>
<gene>
    <name evidence="11" type="ORF">FHS99_000115</name>
</gene>
<dbReference type="SUPFAM" id="SSF54523">
    <property type="entry name" value="Pili subunits"/>
    <property type="match status" value="1"/>
</dbReference>
<dbReference type="PANTHER" id="PTHR39583">
    <property type="entry name" value="TYPE II SECRETION SYSTEM PROTEIN J-RELATED"/>
    <property type="match status" value="1"/>
</dbReference>
<keyword evidence="5" id="KW-0488">Methylation</keyword>
<keyword evidence="7 10" id="KW-0812">Transmembrane</keyword>
<evidence type="ECO:0000256" key="8">
    <source>
        <dbReference type="ARBA" id="ARBA00022989"/>
    </source>
</evidence>
<reference evidence="11 12" key="1">
    <citation type="submission" date="2020-08" db="EMBL/GenBank/DDBJ databases">
        <title>Genomic Encyclopedia of Type Strains, Phase IV (KMG-IV): sequencing the most valuable type-strain genomes for metagenomic binning, comparative biology and taxonomic classification.</title>
        <authorList>
            <person name="Goeker M."/>
        </authorList>
    </citation>
    <scope>NUCLEOTIDE SEQUENCE [LARGE SCALE GENOMIC DNA]</scope>
    <source>
        <strain evidence="11 12">DSM 103336</strain>
    </source>
</reference>
<keyword evidence="8 10" id="KW-1133">Transmembrane helix</keyword>
<evidence type="ECO:0000313" key="12">
    <source>
        <dbReference type="Proteomes" id="UP000546701"/>
    </source>
</evidence>
<dbReference type="EMBL" id="JACIJR010000001">
    <property type="protein sequence ID" value="MBB5727659.1"/>
    <property type="molecule type" value="Genomic_DNA"/>
</dbReference>
<evidence type="ECO:0000256" key="6">
    <source>
        <dbReference type="ARBA" id="ARBA00022519"/>
    </source>
</evidence>
<dbReference type="PANTHER" id="PTHR39583:SF2">
    <property type="entry name" value="TYPE II SECRETION SYSTEM PROTEIN J"/>
    <property type="match status" value="1"/>
</dbReference>
<evidence type="ECO:0000256" key="7">
    <source>
        <dbReference type="ARBA" id="ARBA00022692"/>
    </source>
</evidence>
<dbReference type="GO" id="GO:0005886">
    <property type="term" value="C:plasma membrane"/>
    <property type="evidence" value="ECO:0007669"/>
    <property type="project" value="UniProtKB-SubCell"/>
</dbReference>
<dbReference type="PROSITE" id="PS00409">
    <property type="entry name" value="PROKAR_NTER_METHYL"/>
    <property type="match status" value="1"/>
</dbReference>
<protein>
    <recommendedName>
        <fullName evidence="3">Type II secretion system protein J</fullName>
    </recommendedName>
</protein>
<dbReference type="AlphaFoldDB" id="A0A7W9BPM8"/>
<dbReference type="InterPro" id="IPR010055">
    <property type="entry name" value="T2SS_protein-GspJ"/>
</dbReference>
<keyword evidence="6" id="KW-0997">Cell inner membrane</keyword>
<evidence type="ECO:0000256" key="1">
    <source>
        <dbReference type="ARBA" id="ARBA00004377"/>
    </source>
</evidence>
<organism evidence="11 12">
    <name type="scientific">Sphingomonas prati</name>
    <dbReference type="NCBI Taxonomy" id="1843237"/>
    <lineage>
        <taxon>Bacteria</taxon>
        <taxon>Pseudomonadati</taxon>
        <taxon>Pseudomonadota</taxon>
        <taxon>Alphaproteobacteria</taxon>
        <taxon>Sphingomonadales</taxon>
        <taxon>Sphingomonadaceae</taxon>
        <taxon>Sphingomonas</taxon>
    </lineage>
</organism>
<dbReference type="Pfam" id="PF11612">
    <property type="entry name" value="T2SSJ"/>
    <property type="match status" value="1"/>
</dbReference>
<evidence type="ECO:0000256" key="10">
    <source>
        <dbReference type="SAM" id="Phobius"/>
    </source>
</evidence>
<keyword evidence="12" id="KW-1185">Reference proteome</keyword>
<comment type="caution">
    <text evidence="11">The sequence shown here is derived from an EMBL/GenBank/DDBJ whole genome shotgun (WGS) entry which is preliminary data.</text>
</comment>
<dbReference type="InterPro" id="IPR045584">
    <property type="entry name" value="Pilin-like"/>
</dbReference>
<dbReference type="InterPro" id="IPR012902">
    <property type="entry name" value="N_methyl_site"/>
</dbReference>
<evidence type="ECO:0000256" key="9">
    <source>
        <dbReference type="ARBA" id="ARBA00023136"/>
    </source>
</evidence>
<keyword evidence="4" id="KW-1003">Cell membrane</keyword>